<dbReference type="InterPro" id="IPR037207">
    <property type="entry name" value="Nuop51_4Fe4S-bd_sf"/>
</dbReference>
<dbReference type="GO" id="GO:0051539">
    <property type="term" value="F:4 iron, 4 sulfur cluster binding"/>
    <property type="evidence" value="ECO:0007669"/>
    <property type="project" value="InterPro"/>
</dbReference>
<name>A0AAV7IJY9_COTGL</name>
<organism evidence="6 7">
    <name type="scientific">Cotesia glomerata</name>
    <name type="common">Lepidopteran parasitic wasp</name>
    <name type="synonym">Apanteles glomeratus</name>
    <dbReference type="NCBI Taxonomy" id="32391"/>
    <lineage>
        <taxon>Eukaryota</taxon>
        <taxon>Metazoa</taxon>
        <taxon>Ecdysozoa</taxon>
        <taxon>Arthropoda</taxon>
        <taxon>Hexapoda</taxon>
        <taxon>Insecta</taxon>
        <taxon>Pterygota</taxon>
        <taxon>Neoptera</taxon>
        <taxon>Endopterygota</taxon>
        <taxon>Hymenoptera</taxon>
        <taxon>Apocrita</taxon>
        <taxon>Ichneumonoidea</taxon>
        <taxon>Braconidae</taxon>
        <taxon>Microgastrinae</taxon>
        <taxon>Cotesia</taxon>
    </lineage>
</organism>
<dbReference type="SUPFAM" id="SSF140490">
    <property type="entry name" value="Nqo1C-terminal domain-like"/>
    <property type="match status" value="1"/>
</dbReference>
<dbReference type="Pfam" id="PF10589">
    <property type="entry name" value="NADH_4Fe-4S"/>
    <property type="match status" value="1"/>
</dbReference>
<dbReference type="InterPro" id="IPR050837">
    <property type="entry name" value="ComplexI_51kDa_subunit"/>
</dbReference>
<keyword evidence="4" id="KW-0288">FMN</keyword>
<evidence type="ECO:0000313" key="6">
    <source>
        <dbReference type="EMBL" id="KAH0552189.1"/>
    </source>
</evidence>
<dbReference type="GO" id="GO:0006120">
    <property type="term" value="P:mitochondrial electron transport, NADH to ubiquinone"/>
    <property type="evidence" value="ECO:0007669"/>
    <property type="project" value="TreeGrafter"/>
</dbReference>
<accession>A0AAV7IJY9</accession>
<protein>
    <submittedName>
        <fullName evidence="6">Ndufv1NADH dehydrogenase flavoprotein subunit 1</fullName>
    </submittedName>
</protein>
<reference evidence="6 7" key="1">
    <citation type="journal article" date="2021" name="J. Hered.">
        <title>A chromosome-level genome assembly of the parasitoid wasp, Cotesia glomerata (Hymenoptera: Braconidae).</title>
        <authorList>
            <person name="Pinto B.J."/>
            <person name="Weis J.J."/>
            <person name="Gamble T."/>
            <person name="Ode P.J."/>
            <person name="Paul R."/>
            <person name="Zaspel J.M."/>
        </authorList>
    </citation>
    <scope>NUCLEOTIDE SEQUENCE [LARGE SCALE GENOMIC DNA]</scope>
    <source>
        <strain evidence="6">CgM1</strain>
    </source>
</reference>
<comment type="cofactor">
    <cofactor evidence="2">
        <name>[4Fe-4S] cluster</name>
        <dbReference type="ChEBI" id="CHEBI:49883"/>
    </cofactor>
</comment>
<dbReference type="Gene3D" id="1.20.1440.230">
    <property type="entry name" value="NADH-ubiquinone oxidoreductase 51kDa subunit, iron-sulphur binding domain"/>
    <property type="match status" value="2"/>
</dbReference>
<dbReference type="EMBL" id="JAHXZJ010001492">
    <property type="protein sequence ID" value="KAH0552189.1"/>
    <property type="molecule type" value="Genomic_DNA"/>
</dbReference>
<evidence type="ECO:0000256" key="1">
    <source>
        <dbReference type="ARBA" id="ARBA00001917"/>
    </source>
</evidence>
<dbReference type="InterPro" id="IPR019575">
    <property type="entry name" value="Nuop51_4Fe4S-bd"/>
</dbReference>
<evidence type="ECO:0000313" key="7">
    <source>
        <dbReference type="Proteomes" id="UP000826195"/>
    </source>
</evidence>
<gene>
    <name evidence="6" type="primary">NDUFV1_2</name>
    <name evidence="6" type="ORF">KQX54_006678</name>
</gene>
<evidence type="ECO:0000256" key="2">
    <source>
        <dbReference type="ARBA" id="ARBA00001966"/>
    </source>
</evidence>
<comment type="cofactor">
    <cofactor evidence="1">
        <name>FMN</name>
        <dbReference type="ChEBI" id="CHEBI:58210"/>
    </cofactor>
</comment>
<evidence type="ECO:0000256" key="4">
    <source>
        <dbReference type="ARBA" id="ARBA00022643"/>
    </source>
</evidence>
<dbReference type="PANTHER" id="PTHR11780">
    <property type="entry name" value="NADH-UBIQUINONE OXIDOREDUCTASE FLAVOPROTEIN 1 NDUFV1"/>
    <property type="match status" value="1"/>
</dbReference>
<sequence>MVNSRRRIFFIWWEEYLGYARRVNRSFDDVCDTVLMDFDDLVRVQSSFGTAAVIVMYKQTDVIKAIARLISFYKHESCVQCTPCRNAEVHEIDMLWELTKQIEFHTICALADGAAWPVQGLIRHFRSALTKFQNTTELTTKNGIEQEESLLCESAPRETLLQSLTIELKNETKQ</sequence>
<keyword evidence="3" id="KW-0285">Flavoprotein</keyword>
<keyword evidence="7" id="KW-1185">Reference proteome</keyword>
<dbReference type="AlphaFoldDB" id="A0AAV7IJY9"/>
<proteinExistence type="predicted"/>
<dbReference type="GO" id="GO:0005739">
    <property type="term" value="C:mitochondrion"/>
    <property type="evidence" value="ECO:0007669"/>
    <property type="project" value="GOC"/>
</dbReference>
<feature type="domain" description="NADH-ubiquinone oxidoreductase 51kDa subunit iron-sulphur binding" evidence="5">
    <location>
        <begin position="65"/>
        <end position="129"/>
    </location>
</feature>
<comment type="caution">
    <text evidence="6">The sequence shown here is derived from an EMBL/GenBank/DDBJ whole genome shotgun (WGS) entry which is preliminary data.</text>
</comment>
<evidence type="ECO:0000256" key="3">
    <source>
        <dbReference type="ARBA" id="ARBA00022630"/>
    </source>
</evidence>
<dbReference type="Proteomes" id="UP000826195">
    <property type="component" value="Unassembled WGS sequence"/>
</dbReference>
<evidence type="ECO:0000259" key="5">
    <source>
        <dbReference type="Pfam" id="PF10589"/>
    </source>
</evidence>
<dbReference type="PANTHER" id="PTHR11780:SF10">
    <property type="entry name" value="NADH DEHYDROGENASE [UBIQUINONE] FLAVOPROTEIN 1, MITOCHONDRIAL"/>
    <property type="match status" value="1"/>
</dbReference>